<reference evidence="2" key="1">
    <citation type="journal article" date="2020" name="mSystems">
        <title>Genome- and Community-Level Interaction Insights into Carbon Utilization and Element Cycling Functions of Hydrothermarchaeota in Hydrothermal Sediment.</title>
        <authorList>
            <person name="Zhou Z."/>
            <person name="Liu Y."/>
            <person name="Xu W."/>
            <person name="Pan J."/>
            <person name="Luo Z.H."/>
            <person name="Li M."/>
        </authorList>
    </citation>
    <scope>NUCLEOTIDE SEQUENCE [LARGE SCALE GENOMIC DNA]</scope>
    <source>
        <strain evidence="2">HyVt-85</strain>
    </source>
</reference>
<dbReference type="EMBL" id="DRTM01000058">
    <property type="protein sequence ID" value="HHE75641.1"/>
    <property type="molecule type" value="Genomic_DNA"/>
</dbReference>
<dbReference type="AlphaFoldDB" id="A0A7J3T9N7"/>
<evidence type="ECO:0000313" key="2">
    <source>
        <dbReference type="EMBL" id="HHE75641.1"/>
    </source>
</evidence>
<accession>A0A7J3T9N7</accession>
<organism evidence="2">
    <name type="scientific">Candidatus Aciduliprofundum boonei</name>
    <dbReference type="NCBI Taxonomy" id="379547"/>
    <lineage>
        <taxon>Archaea</taxon>
        <taxon>Methanobacteriati</taxon>
        <taxon>Thermoplasmatota</taxon>
        <taxon>DHVE2 group</taxon>
        <taxon>Candidatus Aciduliprofundum</taxon>
    </lineage>
</organism>
<feature type="coiled-coil region" evidence="1">
    <location>
        <begin position="34"/>
        <end position="63"/>
    </location>
</feature>
<proteinExistence type="predicted"/>
<evidence type="ECO:0000256" key="1">
    <source>
        <dbReference type="SAM" id="Coils"/>
    </source>
</evidence>
<sequence length="179" mass="21323">MDEEDEKKLVAAFTLGALTLSAAYLLKDELLSILKEVKGEEEKEKAEKKIEKEKEKKEEREGISVKLIKETEEKTYEDLWRGMTWEKLKKILGNRYTGANIMEAYSHLTEEERMKWRKALREDSLTQLDKQFVYLDSYMTLRAYPSRNLSIAFSQYRRGRIPFEELFRAYKEEIQKLYG</sequence>
<name>A0A7J3T9N7_9ARCH</name>
<dbReference type="Proteomes" id="UP000886130">
    <property type="component" value="Unassembled WGS sequence"/>
</dbReference>
<gene>
    <name evidence="2" type="ORF">ENL31_00760</name>
</gene>
<keyword evidence="1" id="KW-0175">Coiled coil</keyword>
<protein>
    <submittedName>
        <fullName evidence="2">Uncharacterized protein</fullName>
    </submittedName>
</protein>
<comment type="caution">
    <text evidence="2">The sequence shown here is derived from an EMBL/GenBank/DDBJ whole genome shotgun (WGS) entry which is preliminary data.</text>
</comment>